<sequence>MNQSLKLLGIKTVLTGITPKLAQELINNGTILTFDHVYATLKMAVRALIDDE</sequence>
<dbReference type="RefSeq" id="WP_301727351.1">
    <property type="nucleotide sequence ID" value="NZ_JAUJWW010000013.1"/>
</dbReference>
<comment type="caution">
    <text evidence="1">The sequence shown here is derived from an EMBL/GenBank/DDBJ whole genome shotgun (WGS) entry which is preliminary data.</text>
</comment>
<dbReference type="EMBL" id="JAUJWW010000013">
    <property type="protein sequence ID" value="MDN7229386.1"/>
    <property type="molecule type" value="Genomic_DNA"/>
</dbReference>
<organism evidence="1 2">
    <name type="scientific">Planococcus liqunii</name>
    <dbReference type="NCBI Taxonomy" id="3058394"/>
    <lineage>
        <taxon>Bacteria</taxon>
        <taxon>Bacillati</taxon>
        <taxon>Bacillota</taxon>
        <taxon>Bacilli</taxon>
        <taxon>Bacillales</taxon>
        <taxon>Caryophanaceae</taxon>
        <taxon>Planococcus</taxon>
    </lineage>
</organism>
<proteinExistence type="predicted"/>
<evidence type="ECO:0008006" key="3">
    <source>
        <dbReference type="Google" id="ProtNLM"/>
    </source>
</evidence>
<dbReference type="Proteomes" id="UP001172054">
    <property type="component" value="Unassembled WGS sequence"/>
</dbReference>
<evidence type="ECO:0000313" key="1">
    <source>
        <dbReference type="EMBL" id="MDN7229386.1"/>
    </source>
</evidence>
<name>A0ABT8MWU3_9BACL</name>
<keyword evidence="2" id="KW-1185">Reference proteome</keyword>
<evidence type="ECO:0000313" key="2">
    <source>
        <dbReference type="Proteomes" id="UP001172054"/>
    </source>
</evidence>
<reference evidence="1 2" key="1">
    <citation type="submission" date="2023-06" db="EMBL/GenBank/DDBJ databases">
        <title>Novel species in genus Planococcus.</title>
        <authorList>
            <person name="Ning S."/>
        </authorList>
    </citation>
    <scope>NUCLEOTIDE SEQUENCE [LARGE SCALE GENOMIC DNA]</scope>
    <source>
        <strain evidence="1 2">N064</strain>
    </source>
</reference>
<dbReference type="InterPro" id="IPR036513">
    <property type="entry name" value="STAS_dom_sf"/>
</dbReference>
<accession>A0ABT8MWU3</accession>
<dbReference type="Gene3D" id="3.30.750.24">
    <property type="entry name" value="STAS domain"/>
    <property type="match status" value="1"/>
</dbReference>
<gene>
    <name evidence="1" type="ORF">QWY15_19165</name>
</gene>
<protein>
    <recommendedName>
        <fullName evidence="3">STAS domain-containing protein</fullName>
    </recommendedName>
</protein>